<organism evidence="1">
    <name type="scientific">Desulfitobacterium hafniense</name>
    <name type="common">Desulfitobacterium frappieri</name>
    <dbReference type="NCBI Taxonomy" id="49338"/>
    <lineage>
        <taxon>Bacteria</taxon>
        <taxon>Bacillati</taxon>
        <taxon>Bacillota</taxon>
        <taxon>Clostridia</taxon>
        <taxon>Eubacteriales</taxon>
        <taxon>Desulfitobacteriaceae</taxon>
        <taxon>Desulfitobacterium</taxon>
    </lineage>
</organism>
<gene>
    <name evidence="2" type="ORF">AT727_18635</name>
    <name evidence="1" type="ORF">DPCES_4440</name>
</gene>
<dbReference type="EMBL" id="LOCK01000013">
    <property type="protein sequence ID" value="KTE92538.1"/>
    <property type="molecule type" value="Genomic_DNA"/>
</dbReference>
<evidence type="ECO:0000313" key="2">
    <source>
        <dbReference type="EMBL" id="KTE92538.1"/>
    </source>
</evidence>
<protein>
    <submittedName>
        <fullName evidence="1">Uncharacterized protein</fullName>
    </submittedName>
</protein>
<reference evidence="1" key="1">
    <citation type="submission" date="2014-07" db="EMBL/GenBank/DDBJ databases">
        <authorList>
            <person name="Hornung V.Bastian."/>
        </authorList>
    </citation>
    <scope>NUCLEOTIDE SEQUENCE</scope>
    <source>
        <strain evidence="1">PCE-S</strain>
    </source>
</reference>
<dbReference type="OrthoDB" id="1798953at2"/>
<dbReference type="AlphaFoldDB" id="A0A098B8Z4"/>
<accession>A0A098B8Z4</accession>
<proteinExistence type="predicted"/>
<sequence>MNINNDVGIIEGVYDITLPKVPTSLHRWGRVVWLQDIEIGSRGKLLYIQDGQCSRTHLSRITNVIKAMDYVEIHTENNIYRLRLLPGESYHSGNN</sequence>
<name>A0A098B8Z4_DESHA</name>
<dbReference type="PATRIC" id="fig|49338.4.peg.4779"/>
<reference evidence="2 3" key="2">
    <citation type="submission" date="2015-12" db="EMBL/GenBank/DDBJ databases">
        <title>Draft Genome Sequence of Desulfitobacterium hafniense Strain DH, a Sulfate-reducing Bacterium Isolated from Paddy Soils.</title>
        <authorList>
            <person name="Bao P."/>
            <person name="Zhang X."/>
            <person name="Li G."/>
        </authorList>
    </citation>
    <scope>NUCLEOTIDE SEQUENCE [LARGE SCALE GENOMIC DNA]</scope>
    <source>
        <strain evidence="2 3">DH</strain>
    </source>
</reference>
<dbReference type="RefSeq" id="WP_005808060.1">
    <property type="nucleotide sequence ID" value="NZ_CABKQQ010000005.1"/>
</dbReference>
<dbReference type="Proteomes" id="UP000054623">
    <property type="component" value="Unassembled WGS sequence"/>
</dbReference>
<dbReference type="EMBL" id="LK996017">
    <property type="protein sequence ID" value="CDX04326.1"/>
    <property type="molecule type" value="Genomic_DNA"/>
</dbReference>
<evidence type="ECO:0000313" key="3">
    <source>
        <dbReference type="Proteomes" id="UP000054623"/>
    </source>
</evidence>
<evidence type="ECO:0000313" key="1">
    <source>
        <dbReference type="EMBL" id="CDX04326.1"/>
    </source>
</evidence>